<feature type="region of interest" description="Disordered" evidence="1">
    <location>
        <begin position="98"/>
        <end position="122"/>
    </location>
</feature>
<sequence length="238" mass="26168">MSGITEGYVEIARRQDLSQTPADSFCLVDNSVIETEGEGKAGGVVKKHSMKAGRLREVERREREEGGGERRESREPGHWGEVVRACLKQYTQGFSQSSHTQCARSMSLTPRRPPRSPSRFSRCAGRTPSCVSLEALTDRPSCGSQAPEHHALRVRGRRVPEPPNNSLFVDLLETSNCSPNDRYKHKLAHFSRRLSSTHSSVGSAACHVWEDGLGAAASHILCCSSFLPELCGDVLNPQ</sequence>
<dbReference type="Proteomes" id="UP001153269">
    <property type="component" value="Unassembled WGS sequence"/>
</dbReference>
<name>A0A9N7TVI2_PLEPL</name>
<comment type="caution">
    <text evidence="2">The sequence shown here is derived from an EMBL/GenBank/DDBJ whole genome shotgun (WGS) entry which is preliminary data.</text>
</comment>
<protein>
    <submittedName>
        <fullName evidence="2">Uncharacterized protein</fullName>
    </submittedName>
</protein>
<feature type="compositionally biased region" description="Basic and acidic residues" evidence="1">
    <location>
        <begin position="54"/>
        <end position="77"/>
    </location>
</feature>
<proteinExistence type="predicted"/>
<evidence type="ECO:0000256" key="1">
    <source>
        <dbReference type="SAM" id="MobiDB-lite"/>
    </source>
</evidence>
<dbReference type="AlphaFoldDB" id="A0A9N7TVI2"/>
<dbReference type="EMBL" id="CADEAL010000325">
    <property type="protein sequence ID" value="CAB1418453.1"/>
    <property type="molecule type" value="Genomic_DNA"/>
</dbReference>
<reference evidence="2" key="1">
    <citation type="submission" date="2020-03" db="EMBL/GenBank/DDBJ databases">
        <authorList>
            <person name="Weist P."/>
        </authorList>
    </citation>
    <scope>NUCLEOTIDE SEQUENCE</scope>
</reference>
<evidence type="ECO:0000313" key="3">
    <source>
        <dbReference type="Proteomes" id="UP001153269"/>
    </source>
</evidence>
<evidence type="ECO:0000313" key="2">
    <source>
        <dbReference type="EMBL" id="CAB1418453.1"/>
    </source>
</evidence>
<feature type="region of interest" description="Disordered" evidence="1">
    <location>
        <begin position="38"/>
        <end position="77"/>
    </location>
</feature>
<accession>A0A9N7TVI2</accession>
<keyword evidence="3" id="KW-1185">Reference proteome</keyword>
<gene>
    <name evidence="2" type="ORF">PLEPLA_LOCUS6279</name>
</gene>
<organism evidence="2 3">
    <name type="scientific">Pleuronectes platessa</name>
    <name type="common">European plaice</name>
    <dbReference type="NCBI Taxonomy" id="8262"/>
    <lineage>
        <taxon>Eukaryota</taxon>
        <taxon>Metazoa</taxon>
        <taxon>Chordata</taxon>
        <taxon>Craniata</taxon>
        <taxon>Vertebrata</taxon>
        <taxon>Euteleostomi</taxon>
        <taxon>Actinopterygii</taxon>
        <taxon>Neopterygii</taxon>
        <taxon>Teleostei</taxon>
        <taxon>Neoteleostei</taxon>
        <taxon>Acanthomorphata</taxon>
        <taxon>Carangaria</taxon>
        <taxon>Pleuronectiformes</taxon>
        <taxon>Pleuronectoidei</taxon>
        <taxon>Pleuronectidae</taxon>
        <taxon>Pleuronectes</taxon>
    </lineage>
</organism>